<dbReference type="Gene3D" id="1.20.1250.20">
    <property type="entry name" value="MFS general substrate transporter like domains"/>
    <property type="match status" value="1"/>
</dbReference>
<dbReference type="PANTHER" id="PTHR11360:SF284">
    <property type="entry name" value="EG:103B4.3 PROTEIN-RELATED"/>
    <property type="match status" value="1"/>
</dbReference>
<keyword evidence="7" id="KW-1185">Reference proteome</keyword>
<feature type="transmembrane region" description="Helical" evidence="4">
    <location>
        <begin position="314"/>
        <end position="335"/>
    </location>
</feature>
<dbReference type="PROSITE" id="PS50850">
    <property type="entry name" value="MFS"/>
    <property type="match status" value="1"/>
</dbReference>
<evidence type="ECO:0000259" key="5">
    <source>
        <dbReference type="PROSITE" id="PS50850"/>
    </source>
</evidence>
<evidence type="ECO:0000256" key="1">
    <source>
        <dbReference type="ARBA" id="ARBA00022692"/>
    </source>
</evidence>
<evidence type="ECO:0000256" key="3">
    <source>
        <dbReference type="ARBA" id="ARBA00023136"/>
    </source>
</evidence>
<feature type="transmembrane region" description="Helical" evidence="4">
    <location>
        <begin position="251"/>
        <end position="276"/>
    </location>
</feature>
<name>A0ABX7SME1_9CAUL</name>
<organism evidence="6 7">
    <name type="scientific">Brevundimonas pondensis</name>
    <dbReference type="NCBI Taxonomy" id="2774189"/>
    <lineage>
        <taxon>Bacteria</taxon>
        <taxon>Pseudomonadati</taxon>
        <taxon>Pseudomonadota</taxon>
        <taxon>Alphaproteobacteria</taxon>
        <taxon>Caulobacterales</taxon>
        <taxon>Caulobacteraceae</taxon>
        <taxon>Brevundimonas</taxon>
    </lineage>
</organism>
<feature type="transmembrane region" description="Helical" evidence="4">
    <location>
        <begin position="347"/>
        <end position="370"/>
    </location>
</feature>
<accession>A0ABX7SME1</accession>
<dbReference type="SUPFAM" id="SSF103473">
    <property type="entry name" value="MFS general substrate transporter"/>
    <property type="match status" value="1"/>
</dbReference>
<evidence type="ECO:0000313" key="7">
    <source>
        <dbReference type="Proteomes" id="UP000663942"/>
    </source>
</evidence>
<feature type="transmembrane region" description="Helical" evidence="4">
    <location>
        <begin position="86"/>
        <end position="105"/>
    </location>
</feature>
<dbReference type="Proteomes" id="UP000663942">
    <property type="component" value="Chromosome"/>
</dbReference>
<dbReference type="CDD" id="cd17355">
    <property type="entry name" value="MFS_YcxA_like"/>
    <property type="match status" value="1"/>
</dbReference>
<reference evidence="6 7" key="1">
    <citation type="submission" date="2020-09" db="EMBL/GenBank/DDBJ databases">
        <title>Brevundimonas sp. LVF1 isolated from an oligotrophic pond in Goettingen, Germany.</title>
        <authorList>
            <person name="Friedrich I."/>
            <person name="Klassen A."/>
            <person name="Neubauer H."/>
            <person name="Schneider D."/>
            <person name="Hertel R."/>
            <person name="Daniel R."/>
        </authorList>
    </citation>
    <scope>NUCLEOTIDE SEQUENCE [LARGE SCALE GENOMIC DNA]</scope>
    <source>
        <strain evidence="6 7">LVF1</strain>
    </source>
</reference>
<evidence type="ECO:0000256" key="2">
    <source>
        <dbReference type="ARBA" id="ARBA00022989"/>
    </source>
</evidence>
<dbReference type="EMBL" id="CP062006">
    <property type="protein sequence ID" value="QTC88296.1"/>
    <property type="molecule type" value="Genomic_DNA"/>
</dbReference>
<feature type="domain" description="Major facilitator superfamily (MFS) profile" evidence="5">
    <location>
        <begin position="17"/>
        <end position="402"/>
    </location>
</feature>
<feature type="transmembrane region" description="Helical" evidence="4">
    <location>
        <begin position="288"/>
        <end position="308"/>
    </location>
</feature>
<dbReference type="InterPro" id="IPR036259">
    <property type="entry name" value="MFS_trans_sf"/>
</dbReference>
<dbReference type="InterPro" id="IPR020846">
    <property type="entry name" value="MFS_dom"/>
</dbReference>
<keyword evidence="3 4" id="KW-0472">Membrane</keyword>
<feature type="transmembrane region" description="Helical" evidence="4">
    <location>
        <begin position="176"/>
        <end position="196"/>
    </location>
</feature>
<evidence type="ECO:0000313" key="6">
    <source>
        <dbReference type="EMBL" id="QTC88296.1"/>
    </source>
</evidence>
<dbReference type="Pfam" id="PF07690">
    <property type="entry name" value="MFS_1"/>
    <property type="match status" value="1"/>
</dbReference>
<feature type="transmembrane region" description="Helical" evidence="4">
    <location>
        <begin position="54"/>
        <end position="74"/>
    </location>
</feature>
<proteinExistence type="predicted"/>
<keyword evidence="2 4" id="KW-1133">Transmembrane helix</keyword>
<gene>
    <name evidence="6" type="ORF">IFE19_02505</name>
</gene>
<feature type="transmembrane region" description="Helical" evidence="4">
    <location>
        <begin position="376"/>
        <end position="395"/>
    </location>
</feature>
<feature type="transmembrane region" description="Helical" evidence="4">
    <location>
        <begin position="17"/>
        <end position="34"/>
    </location>
</feature>
<dbReference type="InterPro" id="IPR050327">
    <property type="entry name" value="Proton-linked_MCT"/>
</dbReference>
<sequence>MPDAASPAPASGLSRRAWIMILTGAVIVTLSMGVRQSFGLFLRPVGLDLEIDRQTFGLIIAAQNLLFGLIQPFVGAWADKHGAGKVAVGGALVYLAGLAVAATAANALGLMLGFGVMVGLSMAGVTFVVVLGAVGRAVPPEKRTLAFGIVTAGGSFGQFLVVPAAQGLLDALDWRLTLFVLGGMVALIIPLALGVAGKPPAPSARDGLPLKAALKEALTNPSYALLNLGFFVCGFHVAFVGTHLPAYLRDMGLSGGIGAASLALIGLFNIAGSWLWGAWGSKASKKGLLTLLYALRAVAIAVFLLVPLSPASALIFAATFGFLWLGTVPLTNGLVAQIFGVRHLSALAGIVFLSHQVGAFLGAWLAGVAFDLTGSYTAIWIISIGLAVMATLANVPVREGPVIRPSTVPAE</sequence>
<feature type="transmembrane region" description="Helical" evidence="4">
    <location>
        <begin position="111"/>
        <end position="133"/>
    </location>
</feature>
<dbReference type="RefSeq" id="WP_207825397.1">
    <property type="nucleotide sequence ID" value="NZ_CP062006.1"/>
</dbReference>
<dbReference type="PANTHER" id="PTHR11360">
    <property type="entry name" value="MONOCARBOXYLATE TRANSPORTER"/>
    <property type="match status" value="1"/>
</dbReference>
<protein>
    <submittedName>
        <fullName evidence="6">MFS transporter</fullName>
    </submittedName>
</protein>
<keyword evidence="1 4" id="KW-0812">Transmembrane</keyword>
<dbReference type="InterPro" id="IPR011701">
    <property type="entry name" value="MFS"/>
</dbReference>
<feature type="transmembrane region" description="Helical" evidence="4">
    <location>
        <begin position="145"/>
        <end position="164"/>
    </location>
</feature>
<feature type="transmembrane region" description="Helical" evidence="4">
    <location>
        <begin position="217"/>
        <end position="239"/>
    </location>
</feature>
<evidence type="ECO:0000256" key="4">
    <source>
        <dbReference type="SAM" id="Phobius"/>
    </source>
</evidence>